<comment type="caution">
    <text evidence="9">The sequence shown here is derived from an EMBL/GenBank/DDBJ whole genome shotgun (WGS) entry which is preliminary data.</text>
</comment>
<dbReference type="InterPro" id="IPR038340">
    <property type="entry name" value="MRP-L47_sf"/>
</dbReference>
<dbReference type="InterPro" id="IPR010729">
    <property type="entry name" value="Ribosomal_uL29_mit"/>
</dbReference>
<reference evidence="9 10" key="1">
    <citation type="submission" date="2021-12" db="EMBL/GenBank/DDBJ databases">
        <title>High titer production of polyol ester of fatty acids by Rhodotorula paludigena BS15 towards product separation-free biomass refinery.</title>
        <authorList>
            <person name="Mano J."/>
            <person name="Ono H."/>
            <person name="Tanaka T."/>
            <person name="Naito K."/>
            <person name="Sushida H."/>
            <person name="Ike M."/>
            <person name="Tokuyasu K."/>
            <person name="Kitaoka M."/>
        </authorList>
    </citation>
    <scope>NUCLEOTIDE SEQUENCE [LARGE SCALE GENOMIC DNA]</scope>
    <source>
        <strain evidence="9 10">BS15</strain>
    </source>
</reference>
<accession>A0AAV5GVU1</accession>
<evidence type="ECO:0000256" key="7">
    <source>
        <dbReference type="ARBA" id="ARBA00035399"/>
    </source>
</evidence>
<evidence type="ECO:0000256" key="6">
    <source>
        <dbReference type="ARBA" id="ARBA00035289"/>
    </source>
</evidence>
<dbReference type="Pfam" id="PF06984">
    <property type="entry name" value="MRP-L47"/>
    <property type="match status" value="1"/>
</dbReference>
<dbReference type="EMBL" id="BQKY01000017">
    <property type="protein sequence ID" value="GJN94353.1"/>
    <property type="molecule type" value="Genomic_DNA"/>
</dbReference>
<evidence type="ECO:0000256" key="5">
    <source>
        <dbReference type="ARBA" id="ARBA00023274"/>
    </source>
</evidence>
<evidence type="ECO:0000313" key="9">
    <source>
        <dbReference type="EMBL" id="GJN94353.1"/>
    </source>
</evidence>
<keyword evidence="10" id="KW-1185">Reference proteome</keyword>
<organism evidence="9 10">
    <name type="scientific">Rhodotorula paludigena</name>
    <dbReference type="NCBI Taxonomy" id="86838"/>
    <lineage>
        <taxon>Eukaryota</taxon>
        <taxon>Fungi</taxon>
        <taxon>Dikarya</taxon>
        <taxon>Basidiomycota</taxon>
        <taxon>Pucciniomycotina</taxon>
        <taxon>Microbotryomycetes</taxon>
        <taxon>Sporidiobolales</taxon>
        <taxon>Sporidiobolaceae</taxon>
        <taxon>Rhodotorula</taxon>
    </lineage>
</organism>
<dbReference type="GO" id="GO:0032543">
    <property type="term" value="P:mitochondrial translation"/>
    <property type="evidence" value="ECO:0007669"/>
    <property type="project" value="TreeGrafter"/>
</dbReference>
<dbReference type="PANTHER" id="PTHR21183">
    <property type="entry name" value="RIBOSOMAL PROTEIN L47, MITOCHONDRIAL-RELATED"/>
    <property type="match status" value="1"/>
</dbReference>
<dbReference type="AlphaFoldDB" id="A0AAV5GVU1"/>
<evidence type="ECO:0000313" key="10">
    <source>
        <dbReference type="Proteomes" id="UP001342314"/>
    </source>
</evidence>
<comment type="similarity">
    <text evidence="2">Belongs to the universal ribosomal protein uL29 family.</text>
</comment>
<name>A0AAV5GVU1_9BASI</name>
<evidence type="ECO:0000256" key="1">
    <source>
        <dbReference type="ARBA" id="ARBA00004173"/>
    </source>
</evidence>
<gene>
    <name evidence="9" type="ORF">Rhopal_007427-T1</name>
</gene>
<dbReference type="Proteomes" id="UP001342314">
    <property type="component" value="Unassembled WGS sequence"/>
</dbReference>
<dbReference type="GO" id="GO:0003735">
    <property type="term" value="F:structural constituent of ribosome"/>
    <property type="evidence" value="ECO:0007669"/>
    <property type="project" value="InterPro"/>
</dbReference>
<proteinExistence type="inferred from homology"/>
<keyword evidence="3" id="KW-0689">Ribosomal protein</keyword>
<evidence type="ECO:0000256" key="8">
    <source>
        <dbReference type="SAM" id="MobiDB-lite"/>
    </source>
</evidence>
<protein>
    <recommendedName>
        <fullName evidence="6">Large ribosomal subunit protein uL29m</fullName>
    </recommendedName>
    <alternativeName>
        <fullName evidence="7">54S ribosomal protein L4, mitochondrial</fullName>
    </alternativeName>
</protein>
<evidence type="ECO:0000256" key="2">
    <source>
        <dbReference type="ARBA" id="ARBA00009254"/>
    </source>
</evidence>
<dbReference type="Gene3D" id="6.10.330.20">
    <property type="match status" value="1"/>
</dbReference>
<evidence type="ECO:0000256" key="3">
    <source>
        <dbReference type="ARBA" id="ARBA00022980"/>
    </source>
</evidence>
<feature type="region of interest" description="Disordered" evidence="8">
    <location>
        <begin position="37"/>
        <end position="75"/>
    </location>
</feature>
<dbReference type="GO" id="GO:0005762">
    <property type="term" value="C:mitochondrial large ribosomal subunit"/>
    <property type="evidence" value="ECO:0007669"/>
    <property type="project" value="TreeGrafter"/>
</dbReference>
<keyword evidence="4" id="KW-0496">Mitochondrion</keyword>
<feature type="compositionally biased region" description="Low complexity" evidence="8">
    <location>
        <begin position="37"/>
        <end position="46"/>
    </location>
</feature>
<evidence type="ECO:0000256" key="4">
    <source>
        <dbReference type="ARBA" id="ARBA00023128"/>
    </source>
</evidence>
<keyword evidence="5" id="KW-0687">Ribonucleoprotein</keyword>
<comment type="subcellular location">
    <subcellularLocation>
        <location evidence="1">Mitochondrion</location>
    </subcellularLocation>
</comment>
<sequence>MQRPSAALSSLARTCTPRAPAPLASLAAAPSPLRLFSSSSASPARSTAHRPKRDPTTYGLPPRIPRKHWPKQGETDTSAHPLWRFFHDQQSLEVPDKRHDYSSRSWTAPELRALPFNSLHELWYVLLRERNVLLTQREEARRLRVDLSGFTAVPEKLRMCQKSMARIKAILAERKHAALEAAAILRQRGDFAGAQQIEQATRLEESLQ</sequence>
<dbReference type="PANTHER" id="PTHR21183:SF18">
    <property type="entry name" value="LARGE RIBOSOMAL SUBUNIT PROTEIN UL29M"/>
    <property type="match status" value="1"/>
</dbReference>